<protein>
    <submittedName>
        <fullName evidence="5">GntR family transcriptional regulator</fullName>
    </submittedName>
</protein>
<feature type="domain" description="HTH gntR-type" evidence="4">
    <location>
        <begin position="24"/>
        <end position="91"/>
    </location>
</feature>
<keyword evidence="2" id="KW-0238">DNA-binding</keyword>
<dbReference type="GO" id="GO:0003677">
    <property type="term" value="F:DNA binding"/>
    <property type="evidence" value="ECO:0007669"/>
    <property type="project" value="UniProtKB-KW"/>
</dbReference>
<dbReference type="InterPro" id="IPR036390">
    <property type="entry name" value="WH_DNA-bd_sf"/>
</dbReference>
<dbReference type="AlphaFoldDB" id="A0A031JDK3"/>
<keyword evidence="1" id="KW-0805">Transcription regulation</keyword>
<evidence type="ECO:0000256" key="3">
    <source>
        <dbReference type="ARBA" id="ARBA00023163"/>
    </source>
</evidence>
<reference evidence="5 6" key="1">
    <citation type="submission" date="2014-03" db="EMBL/GenBank/DDBJ databases">
        <title>Whole genome sequence of Novosphingobium resinovorum KF1.</title>
        <authorList>
            <person name="Gan H.M."/>
            <person name="Gan H.Y."/>
            <person name="Chew T.H."/>
            <person name="Savka M.A."/>
        </authorList>
    </citation>
    <scope>NUCLEOTIDE SEQUENCE [LARGE SCALE GENOMIC DNA]</scope>
    <source>
        <strain evidence="5 6">KF1</strain>
    </source>
</reference>
<dbReference type="eggNOG" id="COG1802">
    <property type="taxonomic scope" value="Bacteria"/>
</dbReference>
<dbReference type="PANTHER" id="PTHR43537">
    <property type="entry name" value="TRANSCRIPTIONAL REGULATOR, GNTR FAMILY"/>
    <property type="match status" value="1"/>
</dbReference>
<dbReference type="PATRIC" id="fig|158500.4.peg.5332"/>
<gene>
    <name evidence="5" type="ORF">BV97_05254</name>
</gene>
<dbReference type="InterPro" id="IPR000524">
    <property type="entry name" value="Tscrpt_reg_HTH_GntR"/>
</dbReference>
<evidence type="ECO:0000313" key="6">
    <source>
        <dbReference type="Proteomes" id="UP000024329"/>
    </source>
</evidence>
<dbReference type="Pfam" id="PF07729">
    <property type="entry name" value="FCD"/>
    <property type="match status" value="1"/>
</dbReference>
<dbReference type="SUPFAM" id="SSF46785">
    <property type="entry name" value="Winged helix' DNA-binding domain"/>
    <property type="match status" value="1"/>
</dbReference>
<dbReference type="InterPro" id="IPR036388">
    <property type="entry name" value="WH-like_DNA-bd_sf"/>
</dbReference>
<dbReference type="Proteomes" id="UP000024329">
    <property type="component" value="Unassembled WGS sequence"/>
</dbReference>
<evidence type="ECO:0000256" key="2">
    <source>
        <dbReference type="ARBA" id="ARBA00023125"/>
    </source>
</evidence>
<dbReference type="RefSeq" id="WP_081799233.1">
    <property type="nucleotide sequence ID" value="NZ_JFYZ01000060.1"/>
</dbReference>
<evidence type="ECO:0000259" key="4">
    <source>
        <dbReference type="PROSITE" id="PS50949"/>
    </source>
</evidence>
<dbReference type="InterPro" id="IPR008920">
    <property type="entry name" value="TF_FadR/GntR_C"/>
</dbReference>
<dbReference type="PANTHER" id="PTHR43537:SF24">
    <property type="entry name" value="GLUCONATE OPERON TRANSCRIPTIONAL REPRESSOR"/>
    <property type="match status" value="1"/>
</dbReference>
<dbReference type="EMBL" id="JFYZ01000060">
    <property type="protein sequence ID" value="EZP71261.1"/>
    <property type="molecule type" value="Genomic_DNA"/>
</dbReference>
<dbReference type="SUPFAM" id="SSF48008">
    <property type="entry name" value="GntR ligand-binding domain-like"/>
    <property type="match status" value="1"/>
</dbReference>
<dbReference type="PROSITE" id="PS50949">
    <property type="entry name" value="HTH_GNTR"/>
    <property type="match status" value="1"/>
</dbReference>
<dbReference type="GO" id="GO:0003700">
    <property type="term" value="F:DNA-binding transcription factor activity"/>
    <property type="evidence" value="ECO:0007669"/>
    <property type="project" value="InterPro"/>
</dbReference>
<proteinExistence type="predicted"/>
<accession>A0A031JDK3</accession>
<dbReference type="SMART" id="SM00895">
    <property type="entry name" value="FCD"/>
    <property type="match status" value="1"/>
</dbReference>
<comment type="caution">
    <text evidence="5">The sequence shown here is derived from an EMBL/GenBank/DDBJ whole genome shotgun (WGS) entry which is preliminary data.</text>
</comment>
<dbReference type="InterPro" id="IPR011711">
    <property type="entry name" value="GntR_C"/>
</dbReference>
<keyword evidence="3" id="KW-0804">Transcription</keyword>
<dbReference type="SMART" id="SM00345">
    <property type="entry name" value="HTH_GNTR"/>
    <property type="match status" value="1"/>
</dbReference>
<dbReference type="Gene3D" id="1.20.120.530">
    <property type="entry name" value="GntR ligand-binding domain-like"/>
    <property type="match status" value="1"/>
</dbReference>
<dbReference type="Gene3D" id="1.10.10.10">
    <property type="entry name" value="Winged helix-like DNA-binding domain superfamily/Winged helix DNA-binding domain"/>
    <property type="match status" value="1"/>
</dbReference>
<dbReference type="Pfam" id="PF00392">
    <property type="entry name" value="GntR"/>
    <property type="match status" value="1"/>
</dbReference>
<name>A0A031JDK3_9SPHN</name>
<dbReference type="CDD" id="cd07377">
    <property type="entry name" value="WHTH_GntR"/>
    <property type="match status" value="1"/>
</dbReference>
<evidence type="ECO:0000256" key="1">
    <source>
        <dbReference type="ARBA" id="ARBA00023015"/>
    </source>
</evidence>
<sequence length="241" mass="26303">MATRLKDMADETTLDAEAIKVDAGSAADKVSEAIIRGIRAGVFVPGQHLVEPDLTQRLGISRGSLREALKHLAADGIVTLNRYRGAYIATLDRKAVLDLLQTLEPLACLAARLAAEHCDTDEKRRQIVEAANAIDEANRNHNRALYLEQRRQFYSVLVAIGGNGELERAMPLTRTDLFRAQIESIQSEKQRVRHASGYSKIAKAVTENAVGAADRAVQRHFAGTRSTIEELPAAAFASFAS</sequence>
<evidence type="ECO:0000313" key="5">
    <source>
        <dbReference type="EMBL" id="EZP71261.1"/>
    </source>
</evidence>
<organism evidence="5 6">
    <name type="scientific">Novosphingobium resinovorum</name>
    <dbReference type="NCBI Taxonomy" id="158500"/>
    <lineage>
        <taxon>Bacteria</taxon>
        <taxon>Pseudomonadati</taxon>
        <taxon>Pseudomonadota</taxon>
        <taxon>Alphaproteobacteria</taxon>
        <taxon>Sphingomonadales</taxon>
        <taxon>Sphingomonadaceae</taxon>
        <taxon>Novosphingobium</taxon>
    </lineage>
</organism>